<organism evidence="6 7">
    <name type="scientific">Tenacibaculum polynesiense</name>
    <dbReference type="NCBI Taxonomy" id="3137857"/>
    <lineage>
        <taxon>Bacteria</taxon>
        <taxon>Pseudomonadati</taxon>
        <taxon>Bacteroidota</taxon>
        <taxon>Flavobacteriia</taxon>
        <taxon>Flavobacteriales</taxon>
        <taxon>Flavobacteriaceae</taxon>
        <taxon>Tenacibaculum</taxon>
    </lineage>
</organism>
<dbReference type="Gene3D" id="3.40.630.40">
    <property type="entry name" value="Zn-dependent exopeptidases"/>
    <property type="match status" value="1"/>
</dbReference>
<sequence length="448" mass="50270">MLYLRFGVLFELACFRSPKIVKFLLMQFLNFYKNNLKNFILITSVISSLFCGFSGEAYAQKKYVVVLDAGHGGKDSGNLGNGYREKNIALRVALDVGKELLTAKDIEVVYTRKTDVFVELHNRAKIANTKNADLFVSIHCDAFTKAEPHGASTFVLGLSGNKENLEIAKKENAVILLEDNYKQNYDYDPNSPESLIGLSVLQEENLDNSLGIAGFIQDNFVSLKRFNRKVKQANFLVLRETVMPSVLVELGFLTNKAEGRFLNTRQGQIKMAKAIAKAIKKYVDRLKVNTVNRSAPIAVTVVKDKATKKKTVKSPVKKEVVKTVPPKKKESKKVVAKNTKTKTPPKTKTVTSKKTIAKSTSEKGVVFRVQIAASKKKLSTKSFNFKGLDNVKMKVLDDYYKYFYGETSSFKKIKEILKEVKPKGFKDAWIVAFKNGQKISIKEALKSQ</sequence>
<evidence type="ECO:0000313" key="7">
    <source>
        <dbReference type="Proteomes" id="UP001497527"/>
    </source>
</evidence>
<comment type="caution">
    <text evidence="6">The sequence shown here is derived from an EMBL/GenBank/DDBJ whole genome shotgun (WGS) entry which is preliminary data.</text>
</comment>
<dbReference type="GO" id="GO:0008745">
    <property type="term" value="F:N-acetylmuramoyl-L-alanine amidase activity"/>
    <property type="evidence" value="ECO:0007669"/>
    <property type="project" value="UniProtKB-EC"/>
</dbReference>
<feature type="domain" description="MurNAc-LAA" evidence="5">
    <location>
        <begin position="124"/>
        <end position="280"/>
    </location>
</feature>
<gene>
    <name evidence="6" type="ORF">T190423A01A_10307</name>
</gene>
<dbReference type="SMART" id="SM00646">
    <property type="entry name" value="Ami_3"/>
    <property type="match status" value="1"/>
</dbReference>
<dbReference type="PANTHER" id="PTHR30404">
    <property type="entry name" value="N-ACETYLMURAMOYL-L-ALANINE AMIDASE"/>
    <property type="match status" value="1"/>
</dbReference>
<comment type="catalytic activity">
    <reaction evidence="1">
        <text>Hydrolyzes the link between N-acetylmuramoyl residues and L-amino acid residues in certain cell-wall glycopeptides.</text>
        <dbReference type="EC" id="3.5.1.28"/>
    </reaction>
</comment>
<accession>A0ABM9P8S0</accession>
<evidence type="ECO:0000256" key="2">
    <source>
        <dbReference type="ARBA" id="ARBA00011901"/>
    </source>
</evidence>
<reference evidence="6 7" key="1">
    <citation type="submission" date="2024-05" db="EMBL/GenBank/DDBJ databases">
        <authorList>
            <person name="Duchaud E."/>
        </authorList>
    </citation>
    <scope>NUCLEOTIDE SEQUENCE [LARGE SCALE GENOMIC DNA]</scope>
    <source>
        <strain evidence="6">Ena-SAMPLE-TAB-13-05-2024-13:56:06:370-140308</strain>
    </source>
</reference>
<dbReference type="Pfam" id="PF01520">
    <property type="entry name" value="Amidase_3"/>
    <property type="match status" value="1"/>
</dbReference>
<proteinExistence type="predicted"/>
<feature type="compositionally biased region" description="Basic residues" evidence="4">
    <location>
        <begin position="327"/>
        <end position="345"/>
    </location>
</feature>
<dbReference type="EMBL" id="CAXJIO010000010">
    <property type="protein sequence ID" value="CAL2101744.1"/>
    <property type="molecule type" value="Genomic_DNA"/>
</dbReference>
<keyword evidence="3 6" id="KW-0378">Hydrolase</keyword>
<dbReference type="SUPFAM" id="SSF53187">
    <property type="entry name" value="Zn-dependent exopeptidases"/>
    <property type="match status" value="1"/>
</dbReference>
<dbReference type="CDD" id="cd02696">
    <property type="entry name" value="MurNAc-LAA"/>
    <property type="match status" value="1"/>
</dbReference>
<evidence type="ECO:0000256" key="3">
    <source>
        <dbReference type="ARBA" id="ARBA00022801"/>
    </source>
</evidence>
<dbReference type="PANTHER" id="PTHR30404:SF0">
    <property type="entry name" value="N-ACETYLMURAMOYL-L-ALANINE AMIDASE AMIC"/>
    <property type="match status" value="1"/>
</dbReference>
<feature type="region of interest" description="Disordered" evidence="4">
    <location>
        <begin position="327"/>
        <end position="350"/>
    </location>
</feature>
<dbReference type="InterPro" id="IPR002508">
    <property type="entry name" value="MurNAc-LAA_cat"/>
</dbReference>
<evidence type="ECO:0000313" key="6">
    <source>
        <dbReference type="EMBL" id="CAL2101744.1"/>
    </source>
</evidence>
<evidence type="ECO:0000259" key="5">
    <source>
        <dbReference type="SMART" id="SM00646"/>
    </source>
</evidence>
<dbReference type="Proteomes" id="UP001497527">
    <property type="component" value="Unassembled WGS sequence"/>
</dbReference>
<keyword evidence="7" id="KW-1185">Reference proteome</keyword>
<evidence type="ECO:0000256" key="1">
    <source>
        <dbReference type="ARBA" id="ARBA00001561"/>
    </source>
</evidence>
<dbReference type="EC" id="3.5.1.28" evidence="2"/>
<name>A0ABM9P8S0_9FLAO</name>
<dbReference type="InterPro" id="IPR050695">
    <property type="entry name" value="N-acetylmuramoyl_amidase_3"/>
</dbReference>
<protein>
    <recommendedName>
        <fullName evidence="2">N-acetylmuramoyl-L-alanine amidase</fullName>
        <ecNumber evidence="2">3.5.1.28</ecNumber>
    </recommendedName>
</protein>
<evidence type="ECO:0000256" key="4">
    <source>
        <dbReference type="SAM" id="MobiDB-lite"/>
    </source>
</evidence>